<dbReference type="OrthoDB" id="4955540at2759"/>
<dbReference type="VEuPathDB" id="FungiDB:MMYC01_207304"/>
<dbReference type="Proteomes" id="UP000078237">
    <property type="component" value="Unassembled WGS sequence"/>
</dbReference>
<organism evidence="1 2">
    <name type="scientific">Madurella mycetomatis</name>
    <dbReference type="NCBI Taxonomy" id="100816"/>
    <lineage>
        <taxon>Eukaryota</taxon>
        <taxon>Fungi</taxon>
        <taxon>Dikarya</taxon>
        <taxon>Ascomycota</taxon>
        <taxon>Pezizomycotina</taxon>
        <taxon>Sordariomycetes</taxon>
        <taxon>Sordariomycetidae</taxon>
        <taxon>Sordariales</taxon>
        <taxon>Sordariales incertae sedis</taxon>
        <taxon>Madurella</taxon>
    </lineage>
</organism>
<evidence type="ECO:0000313" key="1">
    <source>
        <dbReference type="EMBL" id="KXX76394.1"/>
    </source>
</evidence>
<keyword evidence="2" id="KW-1185">Reference proteome</keyword>
<accession>A0A175W035</accession>
<comment type="caution">
    <text evidence="1">The sequence shown here is derived from an EMBL/GenBank/DDBJ whole genome shotgun (WGS) entry which is preliminary data.</text>
</comment>
<dbReference type="AlphaFoldDB" id="A0A175W035"/>
<gene>
    <name evidence="1" type="ORF">MMYC01_207304</name>
</gene>
<evidence type="ECO:0000313" key="2">
    <source>
        <dbReference type="Proteomes" id="UP000078237"/>
    </source>
</evidence>
<protein>
    <submittedName>
        <fullName evidence="1">Uncharacterized protein</fullName>
    </submittedName>
</protein>
<proteinExistence type="predicted"/>
<reference evidence="1 2" key="1">
    <citation type="journal article" date="2016" name="Genome Announc.">
        <title>Genome Sequence of Madurella mycetomatis mm55, Isolated from a Human Mycetoma Case in Sudan.</title>
        <authorList>
            <person name="Smit S."/>
            <person name="Derks M.F."/>
            <person name="Bervoets S."/>
            <person name="Fahal A."/>
            <person name="van Leeuwen W."/>
            <person name="van Belkum A."/>
            <person name="van de Sande W.W."/>
        </authorList>
    </citation>
    <scope>NUCLEOTIDE SEQUENCE [LARGE SCALE GENOMIC DNA]</scope>
    <source>
        <strain evidence="2">mm55</strain>
    </source>
</reference>
<sequence>MASASGVNFVRYFFYAGNTITKQRKQALVALAYATARDLQLAPKAILIRADIHDTTTFNGKYGKDPNGWHGTFAFKDNDQIRKEVTLHLTDTQTGKRISFSERRCIPRKRWTLLEDEEAGLYGQMRVNWRNM</sequence>
<dbReference type="EMBL" id="LCTW02000213">
    <property type="protein sequence ID" value="KXX76394.1"/>
    <property type="molecule type" value="Genomic_DNA"/>
</dbReference>
<name>A0A175W035_9PEZI</name>